<evidence type="ECO:0000259" key="1">
    <source>
        <dbReference type="Pfam" id="PF01243"/>
    </source>
</evidence>
<sequence length="157" mass="17091">MSTDQDASGSAAGPGRLGDRERELFLAEPHVAIVSVADDGGRPPATVPTWYAYEPGGTITLVTRQGKRKSRLIRGAGALSLSVQRAQVPYRYATVEGTVVRQQPAERDDLVVVLRRYLPHDAVDSWVEWELRGGNGNGPPEVVEIRPDRWLTGDFGG</sequence>
<dbReference type="OrthoDB" id="5242787at2"/>
<protein>
    <submittedName>
        <fullName evidence="2">Pyridoxamine 5'-phosphate oxidase</fullName>
    </submittedName>
</protein>
<name>A0A4R1HIK0_PSEEN</name>
<dbReference type="Pfam" id="PF01243">
    <property type="entry name" value="PNPOx_N"/>
    <property type="match status" value="1"/>
</dbReference>
<dbReference type="Proteomes" id="UP000295560">
    <property type="component" value="Unassembled WGS sequence"/>
</dbReference>
<evidence type="ECO:0000313" key="2">
    <source>
        <dbReference type="EMBL" id="TCK22114.1"/>
    </source>
</evidence>
<dbReference type="RefSeq" id="WP_132430778.1">
    <property type="nucleotide sequence ID" value="NZ_SMFZ01000002.1"/>
</dbReference>
<dbReference type="EMBL" id="SMFZ01000002">
    <property type="protein sequence ID" value="TCK22114.1"/>
    <property type="molecule type" value="Genomic_DNA"/>
</dbReference>
<reference evidence="2 3" key="1">
    <citation type="submission" date="2019-03" db="EMBL/GenBank/DDBJ databases">
        <title>Sequencing the genomes of 1000 actinobacteria strains.</title>
        <authorList>
            <person name="Klenk H.-P."/>
        </authorList>
    </citation>
    <scope>NUCLEOTIDE SEQUENCE [LARGE SCALE GENOMIC DNA]</scope>
    <source>
        <strain evidence="2 3">DSM 44969</strain>
    </source>
</reference>
<dbReference type="AlphaFoldDB" id="A0A4R1HIK0"/>
<gene>
    <name evidence="2" type="ORF">EV378_6113</name>
</gene>
<dbReference type="InterPro" id="IPR011576">
    <property type="entry name" value="Pyridox_Oxase_N"/>
</dbReference>
<feature type="domain" description="Pyridoxamine 5'-phosphate oxidase N-terminal" evidence="1">
    <location>
        <begin position="23"/>
        <end position="151"/>
    </location>
</feature>
<evidence type="ECO:0000313" key="3">
    <source>
        <dbReference type="Proteomes" id="UP000295560"/>
    </source>
</evidence>
<accession>A0A4R1HIK0</accession>
<dbReference type="InterPro" id="IPR012349">
    <property type="entry name" value="Split_barrel_FMN-bd"/>
</dbReference>
<proteinExistence type="predicted"/>
<dbReference type="Gene3D" id="2.30.110.10">
    <property type="entry name" value="Electron Transport, Fmn-binding Protein, Chain A"/>
    <property type="match status" value="1"/>
</dbReference>
<comment type="caution">
    <text evidence="2">The sequence shown here is derived from an EMBL/GenBank/DDBJ whole genome shotgun (WGS) entry which is preliminary data.</text>
</comment>
<dbReference type="SUPFAM" id="SSF50475">
    <property type="entry name" value="FMN-binding split barrel"/>
    <property type="match status" value="1"/>
</dbReference>
<organism evidence="2 3">
    <name type="scientific">Pseudonocardia endophytica</name>
    <dbReference type="NCBI Taxonomy" id="401976"/>
    <lineage>
        <taxon>Bacteria</taxon>
        <taxon>Bacillati</taxon>
        <taxon>Actinomycetota</taxon>
        <taxon>Actinomycetes</taxon>
        <taxon>Pseudonocardiales</taxon>
        <taxon>Pseudonocardiaceae</taxon>
        <taxon>Pseudonocardia</taxon>
    </lineage>
</organism>
<keyword evidence="3" id="KW-1185">Reference proteome</keyword>